<evidence type="ECO:0000313" key="1">
    <source>
        <dbReference type="EMBL" id="GBP10556.1"/>
    </source>
</evidence>
<dbReference type="EMBL" id="BGZK01004723">
    <property type="protein sequence ID" value="GBP10556.1"/>
    <property type="molecule type" value="Genomic_DNA"/>
</dbReference>
<protein>
    <recommendedName>
        <fullName evidence="3">Nucleoprotein</fullName>
    </recommendedName>
</protein>
<comment type="caution">
    <text evidence="1">The sequence shown here is derived from an EMBL/GenBank/DDBJ whole genome shotgun (WGS) entry which is preliminary data.</text>
</comment>
<dbReference type="OrthoDB" id="7836314at2759"/>
<proteinExistence type="predicted"/>
<gene>
    <name evidence="1" type="ORF">EVAR_70217_1</name>
</gene>
<evidence type="ECO:0008006" key="3">
    <source>
        <dbReference type="Google" id="ProtNLM"/>
    </source>
</evidence>
<name>A0A4C1T8Q7_EUMVA</name>
<dbReference type="Proteomes" id="UP000299102">
    <property type="component" value="Unassembled WGS sequence"/>
</dbReference>
<accession>A0A4C1T8Q7</accession>
<keyword evidence="2" id="KW-1185">Reference proteome</keyword>
<dbReference type="AlphaFoldDB" id="A0A4C1T8Q7"/>
<evidence type="ECO:0000313" key="2">
    <source>
        <dbReference type="Proteomes" id="UP000299102"/>
    </source>
</evidence>
<sequence>MESSGPVKYTNAAEAFAQLKIQASDEAMKTMELVGQLPESIKKHQVASDLMLHMMTIEEMRVLISGLQFSYADLRAEFVKAMPDFDAELNADTKNYGIGFAITIAYTIGPESRSVKENSNDKVWKLRYMTDQLIPRCIFVATYKSTKLTEPQPKFTERCVDVCYLDGSIIMTPLAGAVYSKNDLEEMFEELNAKLNINLTMPILIKRVLQSCQNGGHYLPYSDGSCAVASAVCATQNIKDAALRRSIINKTYKQYTAHGKVFEMEAFEIYTKYATGGVPVEFSAENLIKISDDVKKLAISAKKQALLTVARQKEQVQAEAAGSSRPKGGVSNPITGMESSGPVKYTNAAEAFAQLKIQASDEAMKTMELVGPESRSVKENSNDKVWKLRYMTDQLIPRCIFVATYKSTKLTEPQPKFTERCVDVCYLDGSIIMTPLAGAVYSKNDLEEMFEELNAKLNINLTMPILIKRVLQSCQNGGHYLPYSDGSCAVASAVCTQNIKDAALRRSIINKTYKQYTAHGKVFEMEAFEIYTKYATGGVPVEFSAENLIKISDDVKKLAISAKTSSSYSGKKEQFRLKLLVLHVQKVESATQLQVLLQNL</sequence>
<reference evidence="1 2" key="1">
    <citation type="journal article" date="2019" name="Commun. Biol.">
        <title>The bagworm genome reveals a unique fibroin gene that provides high tensile strength.</title>
        <authorList>
            <person name="Kono N."/>
            <person name="Nakamura H."/>
            <person name="Ohtoshi R."/>
            <person name="Tomita M."/>
            <person name="Numata K."/>
            <person name="Arakawa K."/>
        </authorList>
    </citation>
    <scope>NUCLEOTIDE SEQUENCE [LARGE SCALE GENOMIC DNA]</scope>
</reference>
<organism evidence="1 2">
    <name type="scientific">Eumeta variegata</name>
    <name type="common">Bagworm moth</name>
    <name type="synonym">Eumeta japonica</name>
    <dbReference type="NCBI Taxonomy" id="151549"/>
    <lineage>
        <taxon>Eukaryota</taxon>
        <taxon>Metazoa</taxon>
        <taxon>Ecdysozoa</taxon>
        <taxon>Arthropoda</taxon>
        <taxon>Hexapoda</taxon>
        <taxon>Insecta</taxon>
        <taxon>Pterygota</taxon>
        <taxon>Neoptera</taxon>
        <taxon>Endopterygota</taxon>
        <taxon>Lepidoptera</taxon>
        <taxon>Glossata</taxon>
        <taxon>Ditrysia</taxon>
        <taxon>Tineoidea</taxon>
        <taxon>Psychidae</taxon>
        <taxon>Oiketicinae</taxon>
        <taxon>Eumeta</taxon>
    </lineage>
</organism>